<dbReference type="InterPro" id="IPR011010">
    <property type="entry name" value="DNA_brk_join_enz"/>
</dbReference>
<feature type="domain" description="Tyr recombinase" evidence="6">
    <location>
        <begin position="196"/>
        <end position="407"/>
    </location>
</feature>
<dbReference type="InterPro" id="IPR002104">
    <property type="entry name" value="Integrase_catalytic"/>
</dbReference>
<sequence>MAIPKPVPLYPTYKDLKDVRIEEFPDLVAVLADTDQWKYKAWLWGQEFLSYIGRNKSEHTFTRFRSEVEKFLLWAFLIKDKPVDQYRKADILEYADFCWRPPLTWICLSNVEKFLIKGGLYTSNTEWAPFRLMIAKGDISKPDKKKYRPSQETLQATFTAVNAFYKHLTDEEYCYGNPVQLAKKDCRYLIKDAQVKDVKRLTEDQWNFLLEVAHTMADDDSRYERSLFLIASLKTLFLRISEYSDRAEWSPTMSHFWKDNDNNWWLKIYGKGRKVRDITVPPSFLSYLTRYRLYRGLNKLPVPGENHPIIEKLRGRGGMTARQLSRLVQEVFDQAYDQMKARYGEDNASNFKEATSHWLRHTGASLEIERGRSLKDVSEDLGHASMSTTDTVYVQTDDKKRAASGKERNV</sequence>
<evidence type="ECO:0000256" key="1">
    <source>
        <dbReference type="ARBA" id="ARBA00004496"/>
    </source>
</evidence>
<comment type="subcellular location">
    <subcellularLocation>
        <location evidence="1">Cytoplasm</location>
    </subcellularLocation>
</comment>
<dbReference type="PANTHER" id="PTHR30349:SF77">
    <property type="entry name" value="TYROSINE RECOMBINASE XERC"/>
    <property type="match status" value="1"/>
</dbReference>
<dbReference type="CDD" id="cd00397">
    <property type="entry name" value="DNA_BRE_C"/>
    <property type="match status" value="1"/>
</dbReference>
<protein>
    <submittedName>
        <fullName evidence="7">Integrase</fullName>
    </submittedName>
</protein>
<dbReference type="Proteomes" id="UP000074119">
    <property type="component" value="Chromosome"/>
</dbReference>
<dbReference type="GO" id="GO:0006310">
    <property type="term" value="P:DNA recombination"/>
    <property type="evidence" value="ECO:0007669"/>
    <property type="project" value="UniProtKB-KW"/>
</dbReference>
<dbReference type="EMBL" id="CP014544">
    <property type="protein sequence ID" value="AMO68365.1"/>
    <property type="molecule type" value="Genomic_DNA"/>
</dbReference>
<dbReference type="STRING" id="1470434.AZF00_08620"/>
<dbReference type="InterPro" id="IPR050090">
    <property type="entry name" value="Tyrosine_recombinase_XerCD"/>
</dbReference>
<accession>A0A127M564</accession>
<dbReference type="AlphaFoldDB" id="A0A127M564"/>
<dbReference type="InterPro" id="IPR010998">
    <property type="entry name" value="Integrase_recombinase_N"/>
</dbReference>
<dbReference type="GO" id="GO:0005737">
    <property type="term" value="C:cytoplasm"/>
    <property type="evidence" value="ECO:0007669"/>
    <property type="project" value="UniProtKB-SubCell"/>
</dbReference>
<dbReference type="Pfam" id="PF00589">
    <property type="entry name" value="Phage_integrase"/>
    <property type="match status" value="1"/>
</dbReference>
<gene>
    <name evidence="7" type="ORF">AZF00_08620</name>
</gene>
<keyword evidence="3" id="KW-0238">DNA-binding</keyword>
<evidence type="ECO:0000313" key="7">
    <source>
        <dbReference type="EMBL" id="AMO68365.1"/>
    </source>
</evidence>
<keyword evidence="4" id="KW-0233">DNA recombination</keyword>
<dbReference type="SUPFAM" id="SSF56349">
    <property type="entry name" value="DNA breaking-rejoining enzymes"/>
    <property type="match status" value="1"/>
</dbReference>
<keyword evidence="2" id="KW-0229">DNA integration</keyword>
<dbReference type="Gene3D" id="1.10.443.10">
    <property type="entry name" value="Intergrase catalytic core"/>
    <property type="match status" value="1"/>
</dbReference>
<feature type="compositionally biased region" description="Basic and acidic residues" evidence="5">
    <location>
        <begin position="396"/>
        <end position="410"/>
    </location>
</feature>
<dbReference type="InterPro" id="IPR013762">
    <property type="entry name" value="Integrase-like_cat_sf"/>
</dbReference>
<proteinExistence type="predicted"/>
<evidence type="ECO:0000313" key="8">
    <source>
        <dbReference type="Proteomes" id="UP000074119"/>
    </source>
</evidence>
<feature type="region of interest" description="Disordered" evidence="5">
    <location>
        <begin position="388"/>
        <end position="410"/>
    </location>
</feature>
<evidence type="ECO:0000256" key="4">
    <source>
        <dbReference type="ARBA" id="ARBA00023172"/>
    </source>
</evidence>
<dbReference type="PANTHER" id="PTHR30349">
    <property type="entry name" value="PHAGE INTEGRASE-RELATED"/>
    <property type="match status" value="1"/>
</dbReference>
<dbReference type="RefSeq" id="WP_008248003.1">
    <property type="nucleotide sequence ID" value="NZ_CP014544.1"/>
</dbReference>
<evidence type="ECO:0000259" key="6">
    <source>
        <dbReference type="PROSITE" id="PS51898"/>
    </source>
</evidence>
<dbReference type="Gene3D" id="1.10.150.130">
    <property type="match status" value="1"/>
</dbReference>
<evidence type="ECO:0000256" key="3">
    <source>
        <dbReference type="ARBA" id="ARBA00023125"/>
    </source>
</evidence>
<organism evidence="7 8">
    <name type="scientific">Zhongshania aliphaticivorans</name>
    <dbReference type="NCBI Taxonomy" id="1470434"/>
    <lineage>
        <taxon>Bacteria</taxon>
        <taxon>Pseudomonadati</taxon>
        <taxon>Pseudomonadota</taxon>
        <taxon>Gammaproteobacteria</taxon>
        <taxon>Cellvibrionales</taxon>
        <taxon>Spongiibacteraceae</taxon>
        <taxon>Zhongshania</taxon>
    </lineage>
</organism>
<dbReference type="PROSITE" id="PS51898">
    <property type="entry name" value="TYR_RECOMBINASE"/>
    <property type="match status" value="1"/>
</dbReference>
<dbReference type="KEGG" id="zal:AZF00_08620"/>
<name>A0A127M564_9GAMM</name>
<dbReference type="GO" id="GO:0003677">
    <property type="term" value="F:DNA binding"/>
    <property type="evidence" value="ECO:0007669"/>
    <property type="project" value="UniProtKB-KW"/>
</dbReference>
<dbReference type="GO" id="GO:0015074">
    <property type="term" value="P:DNA integration"/>
    <property type="evidence" value="ECO:0007669"/>
    <property type="project" value="UniProtKB-KW"/>
</dbReference>
<evidence type="ECO:0000256" key="2">
    <source>
        <dbReference type="ARBA" id="ARBA00022908"/>
    </source>
</evidence>
<reference evidence="7 8" key="1">
    <citation type="submission" date="2015-12" db="EMBL/GenBank/DDBJ databases">
        <authorList>
            <person name="Shamseldin A."/>
            <person name="Moawad H."/>
            <person name="Abd El-Rahim W.M."/>
            <person name="Sadowsky M.J."/>
        </authorList>
    </citation>
    <scope>NUCLEOTIDE SEQUENCE [LARGE SCALE GENOMIC DNA]</scope>
    <source>
        <strain evidence="7 8">SM2</strain>
    </source>
</reference>
<evidence type="ECO:0000256" key="5">
    <source>
        <dbReference type="SAM" id="MobiDB-lite"/>
    </source>
</evidence>